<comment type="caution">
    <text evidence="6">Lacks conserved residue(s) required for the propagation of feature annotation.</text>
</comment>
<comment type="subunit">
    <text evidence="6">Homodimer.</text>
</comment>
<dbReference type="InterPro" id="IPR023031">
    <property type="entry name" value="OPRT"/>
</dbReference>
<comment type="catalytic activity">
    <reaction evidence="6">
        <text>orotidine 5'-phosphate + diphosphate = orotate + 5-phospho-alpha-D-ribose 1-diphosphate</text>
        <dbReference type="Rhea" id="RHEA:10380"/>
        <dbReference type="ChEBI" id="CHEBI:30839"/>
        <dbReference type="ChEBI" id="CHEBI:33019"/>
        <dbReference type="ChEBI" id="CHEBI:57538"/>
        <dbReference type="ChEBI" id="CHEBI:58017"/>
        <dbReference type="EC" id="2.4.2.10"/>
    </reaction>
</comment>
<gene>
    <name evidence="6 7" type="primary">pyrE</name>
    <name evidence="7" type="ORF">AVCANL283_08460</name>
</gene>
<keyword evidence="4 6" id="KW-0808">Transferase</keyword>
<feature type="binding site" evidence="6">
    <location>
        <position position="127"/>
    </location>
    <ligand>
        <name>orotate</name>
        <dbReference type="ChEBI" id="CHEBI:30839"/>
    </ligand>
</feature>
<evidence type="ECO:0000256" key="2">
    <source>
        <dbReference type="ARBA" id="ARBA00011971"/>
    </source>
</evidence>
<evidence type="ECO:0000256" key="5">
    <source>
        <dbReference type="ARBA" id="ARBA00022975"/>
    </source>
</evidence>
<dbReference type="Proteomes" id="UP000786183">
    <property type="component" value="Unassembled WGS sequence"/>
</dbReference>
<comment type="function">
    <text evidence="6">Catalyzes the transfer of a ribosyl phosphate group from 5-phosphoribose 1-diphosphate to orotate, leading to the formation of orotidine monophosphate (OMP).</text>
</comment>
<comment type="caution">
    <text evidence="7">The sequence shown here is derived from an EMBL/GenBank/DDBJ whole genome shotgun (WGS) entry which is preliminary data.</text>
</comment>
<dbReference type="EC" id="2.4.2.10" evidence="2 6"/>
<dbReference type="PANTHER" id="PTHR19278">
    <property type="entry name" value="OROTATE PHOSPHORIBOSYLTRANSFERASE"/>
    <property type="match status" value="1"/>
</dbReference>
<protein>
    <recommendedName>
        <fullName evidence="2 6">Orotate phosphoribosyltransferase</fullName>
        <shortName evidence="6">OPRT</shortName>
        <shortName evidence="6">OPRTase</shortName>
        <ecNumber evidence="2 6">2.4.2.10</ecNumber>
    </recommendedName>
</protein>
<accession>A0ABS7WUW5</accession>
<evidence type="ECO:0000256" key="4">
    <source>
        <dbReference type="ARBA" id="ARBA00022679"/>
    </source>
</evidence>
<reference evidence="7 8" key="1">
    <citation type="submission" date="2020-07" db="EMBL/GenBank/DDBJ databases">
        <title>Transfer of Campylobacter canadensis to the novel genus Avispirillum gen. nov., that also includes two novel species recovered from migratory waterfowl: Avispirillum anseris sp. nov. and Avispirillum brantae sp. nov.</title>
        <authorList>
            <person name="Miller W.G."/>
            <person name="Chapman M.H."/>
            <person name="Yee E."/>
            <person name="Inglis G.D."/>
        </authorList>
    </citation>
    <scope>NUCLEOTIDE SEQUENCE [LARGE SCALE GENOMIC DNA]</scope>
    <source>
        <strain evidence="7 8">L283</strain>
    </source>
</reference>
<dbReference type="EMBL" id="JACGBB010000034">
    <property type="protein sequence ID" value="MBZ7988122.1"/>
    <property type="molecule type" value="Genomic_DNA"/>
</dbReference>
<feature type="binding site" evidence="6">
    <location>
        <position position="101"/>
    </location>
    <ligand>
        <name>5-phospho-alpha-D-ribose 1-diphosphate</name>
        <dbReference type="ChEBI" id="CHEBI:58017"/>
        <note>ligand shared between dimeric partners</note>
    </ligand>
</feature>
<dbReference type="InterPro" id="IPR000836">
    <property type="entry name" value="PRTase_dom"/>
</dbReference>
<feature type="binding site" description="in other chain" evidence="6">
    <location>
        <begin position="123"/>
        <end position="131"/>
    </location>
    <ligand>
        <name>5-phospho-alpha-D-ribose 1-diphosphate</name>
        <dbReference type="ChEBI" id="CHEBI:58017"/>
        <note>ligand shared between dimeric partners</note>
    </ligand>
</feature>
<evidence type="ECO:0000256" key="3">
    <source>
        <dbReference type="ARBA" id="ARBA00022676"/>
    </source>
</evidence>
<dbReference type="RefSeq" id="WP_172231359.1">
    <property type="nucleotide sequence ID" value="NZ_CP035946.1"/>
</dbReference>
<comment type="cofactor">
    <cofactor evidence="6">
        <name>Mg(2+)</name>
        <dbReference type="ChEBI" id="CHEBI:18420"/>
    </cofactor>
</comment>
<keyword evidence="3 6" id="KW-0328">Glycosyltransferase</keyword>
<organism evidence="7 8">
    <name type="scientific">Campylobacter canadensis</name>
    <dbReference type="NCBI Taxonomy" id="449520"/>
    <lineage>
        <taxon>Bacteria</taxon>
        <taxon>Pseudomonadati</taxon>
        <taxon>Campylobacterota</taxon>
        <taxon>Epsilonproteobacteria</taxon>
        <taxon>Campylobacterales</taxon>
        <taxon>Campylobacteraceae</taxon>
        <taxon>Campylobacter</taxon>
    </lineage>
</organism>
<dbReference type="GO" id="GO:0004588">
    <property type="term" value="F:orotate phosphoribosyltransferase activity"/>
    <property type="evidence" value="ECO:0007669"/>
    <property type="project" value="UniProtKB-EC"/>
</dbReference>
<comment type="pathway">
    <text evidence="1 6">Pyrimidine metabolism; UMP biosynthesis via de novo pathway; UMP from orotate: step 1/2.</text>
</comment>
<evidence type="ECO:0000313" key="8">
    <source>
        <dbReference type="Proteomes" id="UP000786183"/>
    </source>
</evidence>
<feature type="binding site" evidence="6">
    <location>
        <position position="103"/>
    </location>
    <ligand>
        <name>5-phospho-alpha-D-ribose 1-diphosphate</name>
        <dbReference type="ChEBI" id="CHEBI:58017"/>
        <note>ligand shared between dimeric partners</note>
    </ligand>
</feature>
<keyword evidence="8" id="KW-1185">Reference proteome</keyword>
<proteinExistence type="inferred from homology"/>
<comment type="similarity">
    <text evidence="6">Belongs to the purine/pyrimidine phosphoribosyltransferase family. PyrE subfamily.</text>
</comment>
<dbReference type="NCBIfam" id="TIGR00336">
    <property type="entry name" value="pyrE"/>
    <property type="match status" value="1"/>
</dbReference>
<dbReference type="InterPro" id="IPR004467">
    <property type="entry name" value="Or_phspho_trans_dom"/>
</dbReference>
<evidence type="ECO:0000313" key="7">
    <source>
        <dbReference type="EMBL" id="MBZ7988122.1"/>
    </source>
</evidence>
<keyword evidence="6" id="KW-0460">Magnesium</keyword>
<dbReference type="HAMAP" id="MF_01208">
    <property type="entry name" value="PyrE"/>
    <property type="match status" value="1"/>
</dbReference>
<dbReference type="SUPFAM" id="SSF53271">
    <property type="entry name" value="PRTase-like"/>
    <property type="match status" value="1"/>
</dbReference>
<name>A0ABS7WUW5_9BACT</name>
<dbReference type="InterPro" id="IPR029057">
    <property type="entry name" value="PRTase-like"/>
</dbReference>
<evidence type="ECO:0000256" key="6">
    <source>
        <dbReference type="HAMAP-Rule" id="MF_01208"/>
    </source>
</evidence>
<sequence length="200" mass="22208">MSDVRNEVVKVLKDCGAIFINTKEFFTYSSGIKSPIYCDNRVLISYPTQRTFIANELAKLIMQKAPDCEIIAATATGAIAHGAWVAQILNKPLVYILSKNKTHGRAKMIEGVFELGQKCVIIEDLISSGQSSINALLAARAHGLNVDKIFSIFSYELNQAKENFAKNNCECFSLSGFSAFSSMLNEDELKILNEWRNAQK</sequence>
<evidence type="ECO:0000256" key="1">
    <source>
        <dbReference type="ARBA" id="ARBA00004889"/>
    </source>
</evidence>
<dbReference type="PANTHER" id="PTHR19278:SF9">
    <property type="entry name" value="URIDINE 5'-MONOPHOSPHATE SYNTHASE"/>
    <property type="match status" value="1"/>
</dbReference>
<dbReference type="Gene3D" id="3.40.50.2020">
    <property type="match status" value="1"/>
</dbReference>
<dbReference type="CDD" id="cd06223">
    <property type="entry name" value="PRTases_typeI"/>
    <property type="match status" value="1"/>
</dbReference>
<keyword evidence="5 6" id="KW-0665">Pyrimidine biosynthesis</keyword>